<name>A0AA38MU09_9AGAR</name>
<gene>
    <name evidence="1" type="ORF">DFJ43DRAFT_1154496</name>
</gene>
<organism evidence="1 2">
    <name type="scientific">Lentinula guzmanii</name>
    <dbReference type="NCBI Taxonomy" id="2804957"/>
    <lineage>
        <taxon>Eukaryota</taxon>
        <taxon>Fungi</taxon>
        <taxon>Dikarya</taxon>
        <taxon>Basidiomycota</taxon>
        <taxon>Agaricomycotina</taxon>
        <taxon>Agaricomycetes</taxon>
        <taxon>Agaricomycetidae</taxon>
        <taxon>Agaricales</taxon>
        <taxon>Marasmiineae</taxon>
        <taxon>Omphalotaceae</taxon>
        <taxon>Lentinula</taxon>
    </lineage>
</organism>
<keyword evidence="2" id="KW-1185">Reference proteome</keyword>
<dbReference type="Proteomes" id="UP001176059">
    <property type="component" value="Unassembled WGS sequence"/>
</dbReference>
<reference evidence="1" key="1">
    <citation type="submission" date="2022-08" db="EMBL/GenBank/DDBJ databases">
        <authorList>
            <consortium name="DOE Joint Genome Institute"/>
            <person name="Min B."/>
            <person name="Sierra-Patev S."/>
            <person name="Naranjo-Ortiz M."/>
            <person name="Looney B."/>
            <person name="Konkel Z."/>
            <person name="Slot J.C."/>
            <person name="Sakamoto Y."/>
            <person name="Steenwyk J.L."/>
            <person name="Rokas A."/>
            <person name="Carro J."/>
            <person name="Camarero S."/>
            <person name="Ferreira P."/>
            <person name="Molpeceres G."/>
            <person name="Ruiz-duenas F.J."/>
            <person name="Serrano A."/>
            <person name="Henrissat B."/>
            <person name="Drula E."/>
            <person name="Hughes K.W."/>
            <person name="Mata J.L."/>
            <person name="Ishikawa N.K."/>
            <person name="Vargas-Isla R."/>
            <person name="Ushijima S."/>
            <person name="Smith C.A."/>
            <person name="Ahrendt S."/>
            <person name="Andreopoulos W."/>
            <person name="He G."/>
            <person name="LaButti K."/>
            <person name="Lipzen A."/>
            <person name="Ng V."/>
            <person name="Riley R."/>
            <person name="Sandor L."/>
            <person name="Barry K."/>
            <person name="Martinez A.T."/>
            <person name="Xiao Y."/>
            <person name="Gibbons J.G."/>
            <person name="Terashima K."/>
            <person name="Hibbett D.S."/>
            <person name="Grigoriev I.V."/>
        </authorList>
    </citation>
    <scope>NUCLEOTIDE SEQUENCE</scope>
    <source>
        <strain evidence="1">ET3784</strain>
    </source>
</reference>
<evidence type="ECO:0000313" key="2">
    <source>
        <dbReference type="Proteomes" id="UP001176059"/>
    </source>
</evidence>
<dbReference type="AlphaFoldDB" id="A0AA38MU09"/>
<sequence length="197" mass="23416">MLYHNLAKRRKRLWPESWRSTLRQLENAMNTSSRHRKYDIRMKVAASMVEVCDDRKDEDGLSFWQWVVLLLRCAGHGFTSDEEDMWYLDATSGSGSSHIPKAAKQVLHLKWRHRYFTKLFTFIEVTTGVEEMIFHQAGRPLMPQIHVEKESTWPPPPNRPKSFFNPSWLVNRSIVQWSALKLDDAEFILRDFERYMD</sequence>
<dbReference type="EMBL" id="JANVFO010000024">
    <property type="protein sequence ID" value="KAJ3732464.1"/>
    <property type="molecule type" value="Genomic_DNA"/>
</dbReference>
<comment type="caution">
    <text evidence="1">The sequence shown here is derived from an EMBL/GenBank/DDBJ whole genome shotgun (WGS) entry which is preliminary data.</text>
</comment>
<proteinExistence type="predicted"/>
<reference evidence="1" key="2">
    <citation type="journal article" date="2023" name="Proc. Natl. Acad. Sci. U.S.A.">
        <title>A global phylogenomic analysis of the shiitake genus Lentinula.</title>
        <authorList>
            <person name="Sierra-Patev S."/>
            <person name="Min B."/>
            <person name="Naranjo-Ortiz M."/>
            <person name="Looney B."/>
            <person name="Konkel Z."/>
            <person name="Slot J.C."/>
            <person name="Sakamoto Y."/>
            <person name="Steenwyk J.L."/>
            <person name="Rokas A."/>
            <person name="Carro J."/>
            <person name="Camarero S."/>
            <person name="Ferreira P."/>
            <person name="Molpeceres G."/>
            <person name="Ruiz-Duenas F.J."/>
            <person name="Serrano A."/>
            <person name="Henrissat B."/>
            <person name="Drula E."/>
            <person name="Hughes K.W."/>
            <person name="Mata J.L."/>
            <person name="Ishikawa N.K."/>
            <person name="Vargas-Isla R."/>
            <person name="Ushijima S."/>
            <person name="Smith C.A."/>
            <person name="Donoghue J."/>
            <person name="Ahrendt S."/>
            <person name="Andreopoulos W."/>
            <person name="He G."/>
            <person name="LaButti K."/>
            <person name="Lipzen A."/>
            <person name="Ng V."/>
            <person name="Riley R."/>
            <person name="Sandor L."/>
            <person name="Barry K."/>
            <person name="Martinez A.T."/>
            <person name="Xiao Y."/>
            <person name="Gibbons J.G."/>
            <person name="Terashima K."/>
            <person name="Grigoriev I.V."/>
            <person name="Hibbett D."/>
        </authorList>
    </citation>
    <scope>NUCLEOTIDE SEQUENCE</scope>
    <source>
        <strain evidence="1">ET3784</strain>
    </source>
</reference>
<accession>A0AA38MU09</accession>
<evidence type="ECO:0000313" key="1">
    <source>
        <dbReference type="EMBL" id="KAJ3732464.1"/>
    </source>
</evidence>
<protein>
    <submittedName>
        <fullName evidence="1">Uncharacterized protein</fullName>
    </submittedName>
</protein>